<gene>
    <name evidence="2" type="ORF">HMPREF0281_01389</name>
</gene>
<evidence type="ECO:0000259" key="1">
    <source>
        <dbReference type="PROSITE" id="PS51729"/>
    </source>
</evidence>
<evidence type="ECO:0000313" key="2">
    <source>
        <dbReference type="EMBL" id="EFG81222.1"/>
    </source>
</evidence>
<comment type="caution">
    <text evidence="2">The sequence shown here is derived from an EMBL/GenBank/DDBJ whole genome shotgun (WGS) entry which is preliminary data.</text>
</comment>
<dbReference type="Pfam" id="PF14542">
    <property type="entry name" value="Acetyltransf_CG"/>
    <property type="match status" value="1"/>
</dbReference>
<dbReference type="PANTHER" id="PTHR31435:SF10">
    <property type="entry name" value="BSR4717 PROTEIN"/>
    <property type="match status" value="1"/>
</dbReference>
<dbReference type="CDD" id="cd04301">
    <property type="entry name" value="NAT_SF"/>
    <property type="match status" value="1"/>
</dbReference>
<reference evidence="2 3" key="1">
    <citation type="submission" date="2010-04" db="EMBL/GenBank/DDBJ databases">
        <authorList>
            <person name="Weinstock G."/>
            <person name="Sodergren E."/>
            <person name="Clifton S."/>
            <person name="Fulton L."/>
            <person name="Fulton B."/>
            <person name="Courtney L."/>
            <person name="Fronick C."/>
            <person name="Harrison M."/>
            <person name="Strong C."/>
            <person name="Farmer C."/>
            <person name="Delahaunty K."/>
            <person name="Markovic C."/>
            <person name="Hall O."/>
            <person name="Minx P."/>
            <person name="Tomlinson C."/>
            <person name="Mitreva M."/>
            <person name="Hou S."/>
            <person name="Wollam A."/>
            <person name="Pepin K.H."/>
            <person name="Johnson M."/>
            <person name="Bhonagiri V."/>
            <person name="Zhang X."/>
            <person name="Suruliraj S."/>
            <person name="Warren W."/>
            <person name="Chinwalla A."/>
            <person name="Mardis E.R."/>
            <person name="Wilson R.K."/>
        </authorList>
    </citation>
    <scope>NUCLEOTIDE SEQUENCE [LARGE SCALE GENOMIC DNA]</scope>
    <source>
        <strain evidence="2 3">DSM 20306</strain>
    </source>
</reference>
<dbReference type="EMBL" id="ADNS01000012">
    <property type="protein sequence ID" value="EFG81222.1"/>
    <property type="molecule type" value="Genomic_DNA"/>
</dbReference>
<dbReference type="SUPFAM" id="SSF55729">
    <property type="entry name" value="Acyl-CoA N-acyltransferases (Nat)"/>
    <property type="match status" value="1"/>
</dbReference>
<dbReference type="Gene3D" id="3.40.630.30">
    <property type="match status" value="1"/>
</dbReference>
<keyword evidence="3" id="KW-1185">Reference proteome</keyword>
<name>A0ABP2ICQ1_CORAM</name>
<sequence length="116" mass="12776">MKEKKMSSEDKDIQVTHDPENLKYVLTVDGEETGASHYLNIADGVREFHHTVVDDAFRGQGLSKPLITSALDQSREDGVKVVATCPAVRKLVRTTGDYKDIIVKASDVKKDDSGES</sequence>
<dbReference type="Proteomes" id="UP000006015">
    <property type="component" value="Unassembled WGS sequence"/>
</dbReference>
<dbReference type="InterPro" id="IPR045057">
    <property type="entry name" value="Gcn5-rel_NAT"/>
</dbReference>
<protein>
    <recommendedName>
        <fullName evidence="1">N-acetyltransferase domain-containing protein</fullName>
    </recommendedName>
</protein>
<feature type="domain" description="N-acetyltransferase" evidence="1">
    <location>
        <begin position="16"/>
        <end position="103"/>
    </location>
</feature>
<organism evidence="2 3">
    <name type="scientific">Corynebacterium ammoniagenes DSM 20306</name>
    <dbReference type="NCBI Taxonomy" id="649754"/>
    <lineage>
        <taxon>Bacteria</taxon>
        <taxon>Bacillati</taxon>
        <taxon>Actinomycetota</taxon>
        <taxon>Actinomycetes</taxon>
        <taxon>Mycobacteriales</taxon>
        <taxon>Corynebacteriaceae</taxon>
        <taxon>Corynebacterium</taxon>
    </lineage>
</organism>
<dbReference type="InterPro" id="IPR031165">
    <property type="entry name" value="GNAT_YJDJ"/>
</dbReference>
<accession>A0ABP2ICQ1</accession>
<proteinExistence type="predicted"/>
<evidence type="ECO:0000313" key="3">
    <source>
        <dbReference type="Proteomes" id="UP000006015"/>
    </source>
</evidence>
<dbReference type="PANTHER" id="PTHR31435">
    <property type="entry name" value="PROTEIN NATD1"/>
    <property type="match status" value="1"/>
</dbReference>
<dbReference type="InterPro" id="IPR016181">
    <property type="entry name" value="Acyl_CoA_acyltransferase"/>
</dbReference>
<dbReference type="PROSITE" id="PS51729">
    <property type="entry name" value="GNAT_YJDJ"/>
    <property type="match status" value="1"/>
</dbReference>